<comment type="similarity">
    <text evidence="1">Belongs to the UPF0175 family.</text>
</comment>
<sequence length="88" mass="9432">MKTITVEVPDDLDRVVAASEGDLPGALRLAAAIQWYSQGRISQGKGAELASLTRAGFLKALAAGRVDALQVTPKELDAEVERILDTRR</sequence>
<dbReference type="InterPro" id="IPR052264">
    <property type="entry name" value="UPF0175_domain"/>
</dbReference>
<dbReference type="PANTHER" id="PTHR37525">
    <property type="entry name" value="UPF0175 PROTEIN SSL1255"/>
    <property type="match status" value="1"/>
</dbReference>
<dbReference type="OrthoDB" id="15200at2"/>
<accession>A0A5B9VTW5</accession>
<gene>
    <name evidence="2" type="ORF">OJF2_02680</name>
</gene>
<reference evidence="2 3" key="1">
    <citation type="submission" date="2019-08" db="EMBL/GenBank/DDBJ databases">
        <title>Deep-cultivation of Planctomycetes and their phenomic and genomic characterization uncovers novel biology.</title>
        <authorList>
            <person name="Wiegand S."/>
            <person name="Jogler M."/>
            <person name="Boedeker C."/>
            <person name="Pinto D."/>
            <person name="Vollmers J."/>
            <person name="Rivas-Marin E."/>
            <person name="Kohn T."/>
            <person name="Peeters S.H."/>
            <person name="Heuer A."/>
            <person name="Rast P."/>
            <person name="Oberbeckmann S."/>
            <person name="Bunk B."/>
            <person name="Jeske O."/>
            <person name="Meyerdierks A."/>
            <person name="Storesund J.E."/>
            <person name="Kallscheuer N."/>
            <person name="Luecker S."/>
            <person name="Lage O.M."/>
            <person name="Pohl T."/>
            <person name="Merkel B.J."/>
            <person name="Hornburger P."/>
            <person name="Mueller R.-W."/>
            <person name="Bruemmer F."/>
            <person name="Labrenz M."/>
            <person name="Spormann A.M."/>
            <person name="Op den Camp H."/>
            <person name="Overmann J."/>
            <person name="Amann R."/>
            <person name="Jetten M.S.M."/>
            <person name="Mascher T."/>
            <person name="Medema M.H."/>
            <person name="Devos D.P."/>
            <person name="Kaster A.-K."/>
            <person name="Ovreas L."/>
            <person name="Rohde M."/>
            <person name="Galperin M.Y."/>
            <person name="Jogler C."/>
        </authorList>
    </citation>
    <scope>NUCLEOTIDE SEQUENCE [LARGE SCALE GENOMIC DNA]</scope>
    <source>
        <strain evidence="2 3">OJF2</strain>
    </source>
</reference>
<evidence type="ECO:0000313" key="3">
    <source>
        <dbReference type="Proteomes" id="UP000324233"/>
    </source>
</evidence>
<dbReference type="KEGG" id="agv:OJF2_02680"/>
<keyword evidence="3" id="KW-1185">Reference proteome</keyword>
<organism evidence="2 3">
    <name type="scientific">Aquisphaera giovannonii</name>
    <dbReference type="NCBI Taxonomy" id="406548"/>
    <lineage>
        <taxon>Bacteria</taxon>
        <taxon>Pseudomonadati</taxon>
        <taxon>Planctomycetota</taxon>
        <taxon>Planctomycetia</taxon>
        <taxon>Isosphaerales</taxon>
        <taxon>Isosphaeraceae</taxon>
        <taxon>Aquisphaera</taxon>
    </lineage>
</organism>
<evidence type="ECO:0000313" key="2">
    <source>
        <dbReference type="EMBL" id="QEH31803.1"/>
    </source>
</evidence>
<proteinExistence type="inferred from homology"/>
<dbReference type="InterPro" id="IPR005368">
    <property type="entry name" value="UPF0175"/>
</dbReference>
<name>A0A5B9VTW5_9BACT</name>
<dbReference type="RefSeq" id="WP_148590536.1">
    <property type="nucleotide sequence ID" value="NZ_CP042997.1"/>
</dbReference>
<dbReference type="EMBL" id="CP042997">
    <property type="protein sequence ID" value="QEH31803.1"/>
    <property type="molecule type" value="Genomic_DNA"/>
</dbReference>
<dbReference type="PANTHER" id="PTHR37525:SF1">
    <property type="entry name" value="UPF0175 PROTEIN SSL1255"/>
    <property type="match status" value="1"/>
</dbReference>
<dbReference type="AlphaFoldDB" id="A0A5B9VTW5"/>
<evidence type="ECO:0000256" key="1">
    <source>
        <dbReference type="ARBA" id="ARBA00005651"/>
    </source>
</evidence>
<dbReference type="Pfam" id="PF03683">
    <property type="entry name" value="UPF0175"/>
    <property type="match status" value="1"/>
</dbReference>
<protein>
    <submittedName>
        <fullName evidence="2">Uncharacterized protein</fullName>
    </submittedName>
</protein>
<dbReference type="Proteomes" id="UP000324233">
    <property type="component" value="Chromosome"/>
</dbReference>